<evidence type="ECO:0000256" key="12">
    <source>
        <dbReference type="RuleBase" id="RU362128"/>
    </source>
</evidence>
<comment type="caution">
    <text evidence="14">The sequence shown here is derived from an EMBL/GenBank/DDBJ whole genome shotgun (WGS) entry which is preliminary data.</text>
</comment>
<feature type="domain" description="Glycosyl transferase family 28 C-terminal" evidence="13">
    <location>
        <begin position="4"/>
        <end position="163"/>
    </location>
</feature>
<comment type="subcellular location">
    <subcellularLocation>
        <location evidence="1 12">Endoplasmic reticulum</location>
    </subcellularLocation>
</comment>
<evidence type="ECO:0000256" key="10">
    <source>
        <dbReference type="ARBA" id="ARBA00032061"/>
    </source>
</evidence>
<evidence type="ECO:0000256" key="2">
    <source>
        <dbReference type="ARBA" id="ARBA00006962"/>
    </source>
</evidence>
<evidence type="ECO:0000256" key="4">
    <source>
        <dbReference type="ARBA" id="ARBA00012614"/>
    </source>
</evidence>
<evidence type="ECO:0000256" key="3">
    <source>
        <dbReference type="ARBA" id="ARBA00011198"/>
    </source>
</evidence>
<protein>
    <recommendedName>
        <fullName evidence="5 12">UDP-N-acetylglucosamine transferase subunit ALG13</fullName>
        <ecNumber evidence="4 12">2.4.1.141</ecNumber>
    </recommendedName>
    <alternativeName>
        <fullName evidence="10 12">Asparagine-linked glycosylation protein 13</fullName>
    </alternativeName>
</protein>
<proteinExistence type="inferred from homology"/>
<dbReference type="GO" id="GO:0006488">
    <property type="term" value="P:dolichol-linked oligosaccharide biosynthetic process"/>
    <property type="evidence" value="ECO:0007669"/>
    <property type="project" value="InterPro"/>
</dbReference>
<dbReference type="OrthoDB" id="271595at2759"/>
<name>A0A4S4L8W4_9AGAM</name>
<dbReference type="SUPFAM" id="SSF53756">
    <property type="entry name" value="UDP-Glycosyltransferase/glycogen phosphorylase"/>
    <property type="match status" value="1"/>
</dbReference>
<keyword evidence="15" id="KW-1185">Reference proteome</keyword>
<dbReference type="InterPro" id="IPR029063">
    <property type="entry name" value="SAM-dependent_MTases_sf"/>
</dbReference>
<reference evidence="14 15" key="1">
    <citation type="submission" date="2019-02" db="EMBL/GenBank/DDBJ databases">
        <title>Genome sequencing of the rare red list fungi Phellinidium pouzarii.</title>
        <authorList>
            <person name="Buettner E."/>
            <person name="Kellner H."/>
        </authorList>
    </citation>
    <scope>NUCLEOTIDE SEQUENCE [LARGE SCALE GENOMIC DNA]</scope>
    <source>
        <strain evidence="14 15">DSM 108285</strain>
    </source>
</reference>
<dbReference type="GO" id="GO:0005783">
    <property type="term" value="C:endoplasmic reticulum"/>
    <property type="evidence" value="ECO:0007669"/>
    <property type="project" value="UniProtKB-SubCell"/>
</dbReference>
<dbReference type="PANTHER" id="PTHR12867">
    <property type="entry name" value="GLYCOSYL TRANSFERASE-RELATED"/>
    <property type="match status" value="1"/>
</dbReference>
<comment type="similarity">
    <text evidence="2 12">Belongs to the glycosyltransferase 28 family.</text>
</comment>
<evidence type="ECO:0000313" key="15">
    <source>
        <dbReference type="Proteomes" id="UP000308199"/>
    </source>
</evidence>
<sequence>MQAFVTVGSTQFDDLVEAVLSQPVLNSLREKGFTHLVVQCGKYAAASKLAESNDDGPWFLKRQDVEIEVWRYKPSLKDDYNTAKLVISHAGSGSIIDVLRLEKPLIVVPNPSLLDNHQVDLASELDKLGYVKASTTWGLAEDIRSFESSCLQPFPQMDRSRFRNLLDEEMVVTPATAPAVSPEVYESTHVHRVYDAIAPHFSSTRYKPWPVVAAFLARLPFGSVGLDAGTGNGKYLIAPSEREGKNWTIGLDRSAQLLDIAKRAGEKDRECVLGDVLESCWRDGAFVGLCDIYCNSPPPFDYRTPQEIHTGEKSASSAKFATLTCFAFLPPPLLVVQSLLRCLSPSHGRALIYVWATQQDALSKRSMPPESTASGMQKGQGKDVFVPWMLSDSSAPHKSKEISATPLQHESPPVYDRYYHMFDEGELRALVEAAAEEMDISICPLDAEQNASENCSSSRGIHKRFIQIVKDDWERSNHYVEFCLFER</sequence>
<keyword evidence="8 12" id="KW-0256">Endoplasmic reticulum</keyword>
<dbReference type="InterPro" id="IPR007235">
    <property type="entry name" value="Glyco_trans_28_C"/>
</dbReference>
<evidence type="ECO:0000256" key="11">
    <source>
        <dbReference type="ARBA" id="ARBA00048184"/>
    </source>
</evidence>
<dbReference type="InterPro" id="IPR039042">
    <property type="entry name" value="Alg13-like"/>
</dbReference>
<keyword evidence="6 12" id="KW-0328">Glycosyltransferase</keyword>
<comment type="subunit">
    <text evidence="3 12">Heterodimer with ALG14 to form a functional enzyme.</text>
</comment>
<dbReference type="Gene3D" id="3.40.50.150">
    <property type="entry name" value="Vaccinia Virus protein VP39"/>
    <property type="match status" value="1"/>
</dbReference>
<dbReference type="AlphaFoldDB" id="A0A4S4L8W4"/>
<accession>A0A4S4L8W4</accession>
<evidence type="ECO:0000256" key="5">
    <source>
        <dbReference type="ARBA" id="ARBA00017468"/>
    </source>
</evidence>
<dbReference type="SUPFAM" id="SSF53335">
    <property type="entry name" value="S-adenosyl-L-methionine-dependent methyltransferases"/>
    <property type="match status" value="1"/>
</dbReference>
<evidence type="ECO:0000256" key="8">
    <source>
        <dbReference type="ARBA" id="ARBA00022824"/>
    </source>
</evidence>
<dbReference type="Pfam" id="PF04101">
    <property type="entry name" value="Glyco_tran_28_C"/>
    <property type="match status" value="1"/>
</dbReference>
<dbReference type="EMBL" id="SGPK01000150">
    <property type="protein sequence ID" value="THH07298.1"/>
    <property type="molecule type" value="Genomic_DNA"/>
</dbReference>
<evidence type="ECO:0000259" key="13">
    <source>
        <dbReference type="Pfam" id="PF04101"/>
    </source>
</evidence>
<dbReference type="EC" id="2.4.1.141" evidence="4 12"/>
<dbReference type="Proteomes" id="UP000308199">
    <property type="component" value="Unassembled WGS sequence"/>
</dbReference>
<dbReference type="GO" id="GO:0004577">
    <property type="term" value="F:N-acetylglucosaminyldiphosphodolichol N-acetylglucosaminyltransferase activity"/>
    <property type="evidence" value="ECO:0007669"/>
    <property type="project" value="UniProtKB-EC"/>
</dbReference>
<organism evidence="14 15">
    <name type="scientific">Phellinidium pouzarii</name>
    <dbReference type="NCBI Taxonomy" id="167371"/>
    <lineage>
        <taxon>Eukaryota</taxon>
        <taxon>Fungi</taxon>
        <taxon>Dikarya</taxon>
        <taxon>Basidiomycota</taxon>
        <taxon>Agaricomycotina</taxon>
        <taxon>Agaricomycetes</taxon>
        <taxon>Hymenochaetales</taxon>
        <taxon>Hymenochaetaceae</taxon>
        <taxon>Phellinidium</taxon>
    </lineage>
</organism>
<gene>
    <name evidence="12" type="primary">ALG13</name>
    <name evidence="14" type="ORF">EW145_g3483</name>
</gene>
<evidence type="ECO:0000256" key="1">
    <source>
        <dbReference type="ARBA" id="ARBA00004240"/>
    </source>
</evidence>
<evidence type="ECO:0000256" key="9">
    <source>
        <dbReference type="ARBA" id="ARBA00024804"/>
    </source>
</evidence>
<comment type="function">
    <text evidence="9 12">Involved in protein N-glycosylation. Essential for the second step of the dolichol-linked oligosaccharide pathway.</text>
</comment>
<keyword evidence="7 12" id="KW-0808">Transferase</keyword>
<comment type="catalytic activity">
    <reaction evidence="11">
        <text>an N-acetyl-alpha-D-glucosaminyl-diphospho-di-trans,poly-cis-dolichol + UDP-N-acetyl-alpha-D-glucosamine = an N,N'-diacetylchitobiosyl-diphospho-di-trans,poly-cis-dolichol + UDP + H(+)</text>
        <dbReference type="Rhea" id="RHEA:23380"/>
        <dbReference type="Rhea" id="RHEA-COMP:19507"/>
        <dbReference type="Rhea" id="RHEA-COMP:19510"/>
        <dbReference type="ChEBI" id="CHEBI:15378"/>
        <dbReference type="ChEBI" id="CHEBI:57269"/>
        <dbReference type="ChEBI" id="CHEBI:57705"/>
        <dbReference type="ChEBI" id="CHEBI:58223"/>
        <dbReference type="ChEBI" id="CHEBI:58427"/>
        <dbReference type="EC" id="2.4.1.141"/>
    </reaction>
</comment>
<evidence type="ECO:0000313" key="14">
    <source>
        <dbReference type="EMBL" id="THH07298.1"/>
    </source>
</evidence>
<evidence type="ECO:0000256" key="7">
    <source>
        <dbReference type="ARBA" id="ARBA00022679"/>
    </source>
</evidence>
<dbReference type="Gene3D" id="3.40.50.2000">
    <property type="entry name" value="Glycogen Phosphorylase B"/>
    <property type="match status" value="1"/>
</dbReference>
<evidence type="ECO:0000256" key="6">
    <source>
        <dbReference type="ARBA" id="ARBA00022676"/>
    </source>
</evidence>
<dbReference type="PANTHER" id="PTHR12867:SF6">
    <property type="entry name" value="N-ACETYLGLUCOSAMINYLDIPHOSPHODOLICHOL N-ACETYLGLUCOSAMINYLTRANSFERASE"/>
    <property type="match status" value="1"/>
</dbReference>